<dbReference type="AlphaFoldDB" id="A0A9X2CB58"/>
<evidence type="ECO:0000256" key="6">
    <source>
        <dbReference type="ARBA" id="ARBA00023136"/>
    </source>
</evidence>
<keyword evidence="3" id="KW-1003">Cell membrane</keyword>
<keyword evidence="5 7" id="KW-1133">Transmembrane helix</keyword>
<feature type="transmembrane region" description="Helical" evidence="7">
    <location>
        <begin position="412"/>
        <end position="433"/>
    </location>
</feature>
<comment type="subcellular location">
    <subcellularLocation>
        <location evidence="1">Cell membrane</location>
        <topology evidence="1">Multi-pass membrane protein</topology>
    </subcellularLocation>
</comment>
<feature type="transmembrane region" description="Helical" evidence="7">
    <location>
        <begin position="12"/>
        <end position="31"/>
    </location>
</feature>
<keyword evidence="4 7" id="KW-0812">Transmembrane</keyword>
<dbReference type="PANTHER" id="PTHR30250:SF10">
    <property type="entry name" value="LIPOPOLYSACCHARIDE BIOSYNTHESIS PROTEIN WZXC"/>
    <property type="match status" value="1"/>
</dbReference>
<feature type="transmembrane region" description="Helical" evidence="7">
    <location>
        <begin position="327"/>
        <end position="347"/>
    </location>
</feature>
<feature type="transmembrane region" description="Helical" evidence="7">
    <location>
        <begin position="37"/>
        <end position="63"/>
    </location>
</feature>
<dbReference type="RefSeq" id="WP_188925624.1">
    <property type="nucleotide sequence ID" value="NZ_BMQI01000028.1"/>
</dbReference>
<evidence type="ECO:0000313" key="9">
    <source>
        <dbReference type="Proteomes" id="UP001139408"/>
    </source>
</evidence>
<protein>
    <submittedName>
        <fullName evidence="8">Oligosaccharide flippase family protein</fullName>
    </submittedName>
</protein>
<evidence type="ECO:0000256" key="5">
    <source>
        <dbReference type="ARBA" id="ARBA00022989"/>
    </source>
</evidence>
<evidence type="ECO:0000313" key="8">
    <source>
        <dbReference type="EMBL" id="MCL1106149.1"/>
    </source>
</evidence>
<evidence type="ECO:0000256" key="3">
    <source>
        <dbReference type="ARBA" id="ARBA00022475"/>
    </source>
</evidence>
<keyword evidence="6 7" id="KW-0472">Membrane</keyword>
<proteinExistence type="inferred from homology"/>
<reference evidence="8" key="1">
    <citation type="submission" date="2022-01" db="EMBL/GenBank/DDBJ databases">
        <title>Whole genome-based taxonomy of the Shewanellaceae.</title>
        <authorList>
            <person name="Martin-Rodriguez A.J."/>
        </authorList>
    </citation>
    <scope>NUCLEOTIDE SEQUENCE</scope>
    <source>
        <strain evidence="8">DSM 23803</strain>
    </source>
</reference>
<dbReference type="Pfam" id="PF13440">
    <property type="entry name" value="Polysacc_synt_3"/>
    <property type="match status" value="1"/>
</dbReference>
<organism evidence="8 9">
    <name type="scientific">Shewanella algicola</name>
    <dbReference type="NCBI Taxonomy" id="640633"/>
    <lineage>
        <taxon>Bacteria</taxon>
        <taxon>Pseudomonadati</taxon>
        <taxon>Pseudomonadota</taxon>
        <taxon>Gammaproteobacteria</taxon>
        <taxon>Alteromonadales</taxon>
        <taxon>Shewanellaceae</taxon>
        <taxon>Shewanella</taxon>
    </lineage>
</organism>
<dbReference type="EMBL" id="JAKILJ010000028">
    <property type="protein sequence ID" value="MCL1106149.1"/>
    <property type="molecule type" value="Genomic_DNA"/>
</dbReference>
<evidence type="ECO:0000256" key="7">
    <source>
        <dbReference type="SAM" id="Phobius"/>
    </source>
</evidence>
<gene>
    <name evidence="8" type="ORF">L2749_12940</name>
</gene>
<keyword evidence="9" id="KW-1185">Reference proteome</keyword>
<feature type="transmembrane region" description="Helical" evidence="7">
    <location>
        <begin position="250"/>
        <end position="270"/>
    </location>
</feature>
<feature type="transmembrane region" description="Helical" evidence="7">
    <location>
        <begin position="381"/>
        <end position="400"/>
    </location>
</feature>
<feature type="transmembrane region" description="Helical" evidence="7">
    <location>
        <begin position="137"/>
        <end position="159"/>
    </location>
</feature>
<comment type="similarity">
    <text evidence="2">Belongs to the polysaccharide synthase family.</text>
</comment>
<feature type="transmembrane region" description="Helical" evidence="7">
    <location>
        <begin position="75"/>
        <end position="98"/>
    </location>
</feature>
<dbReference type="GO" id="GO:0005886">
    <property type="term" value="C:plasma membrane"/>
    <property type="evidence" value="ECO:0007669"/>
    <property type="project" value="UniProtKB-SubCell"/>
</dbReference>
<feature type="transmembrane region" description="Helical" evidence="7">
    <location>
        <begin position="291"/>
        <end position="315"/>
    </location>
</feature>
<dbReference type="PANTHER" id="PTHR30250">
    <property type="entry name" value="PST FAMILY PREDICTED COLANIC ACID TRANSPORTER"/>
    <property type="match status" value="1"/>
</dbReference>
<feature type="transmembrane region" description="Helical" evidence="7">
    <location>
        <begin position="445"/>
        <end position="463"/>
    </location>
</feature>
<evidence type="ECO:0000256" key="2">
    <source>
        <dbReference type="ARBA" id="ARBA00007430"/>
    </source>
</evidence>
<evidence type="ECO:0000256" key="1">
    <source>
        <dbReference type="ARBA" id="ARBA00004651"/>
    </source>
</evidence>
<evidence type="ECO:0000256" key="4">
    <source>
        <dbReference type="ARBA" id="ARBA00022692"/>
    </source>
</evidence>
<dbReference type="InterPro" id="IPR050833">
    <property type="entry name" value="Poly_Biosynth_Transport"/>
</dbReference>
<accession>A0A9X2CB58</accession>
<feature type="transmembrane region" description="Helical" evidence="7">
    <location>
        <begin position="110"/>
        <end position="130"/>
    </location>
</feature>
<dbReference type="Proteomes" id="UP001139408">
    <property type="component" value="Unassembled WGS sequence"/>
</dbReference>
<feature type="transmembrane region" description="Helical" evidence="7">
    <location>
        <begin position="354"/>
        <end position="375"/>
    </location>
</feature>
<sequence length="471" mass="53492">MQLYRAIAKSVTGRLSIYIVQFASLAIYARLFTPEQFGIIASIQVFVIFFQMLADVGIGPAIINEENFSSEKRDGIFSVTAVIGCILSIVFFFFSYALNYFYGGYEYQDIAFFVCIAIFFNSLNIVPITAMNKDAKFIHIAIVDILVECISLALVYALFTNGYGLLSLAARPAVQGFTRFTFIWIISINTQIGRPYFGIELHHIKSILSFSLYQFGFNFINYFSRNLDNILVAKYFGMVSVGMYDKAYQLMRYPLMVTTFAMTPAIQPVLTKYRNDKSKVIKEHNLLTSRLLALSLPISVFIYINCNSVILFLFGSQWLAIEPLVKIFTFIIPVQAVLSTTGSFFQVMNKPRLLFISGFVSAILNIAAIVVGVYIGEVEYLALGLVFAYCVNFFQAYFILFKFCFKNSPINFYLYLFKGILVVLPPIGFYILFNSFLVDLDLSSFLDLFINFIVGSFLMLAFFNPMRKVLS</sequence>
<name>A0A9X2CB58_9GAMM</name>
<comment type="caution">
    <text evidence="8">The sequence shown here is derived from an EMBL/GenBank/DDBJ whole genome shotgun (WGS) entry which is preliminary data.</text>
</comment>